<evidence type="ECO:0000256" key="5">
    <source>
        <dbReference type="SAM" id="MobiDB-lite"/>
    </source>
</evidence>
<feature type="transmembrane region" description="Helical" evidence="6">
    <location>
        <begin position="288"/>
        <end position="306"/>
    </location>
</feature>
<gene>
    <name evidence="8" type="ORF">SAMN05443575_0130</name>
</gene>
<evidence type="ECO:0000256" key="2">
    <source>
        <dbReference type="ARBA" id="ARBA00022692"/>
    </source>
</evidence>
<evidence type="ECO:0000259" key="7">
    <source>
        <dbReference type="Pfam" id="PF13515"/>
    </source>
</evidence>
<feature type="transmembrane region" description="Helical" evidence="6">
    <location>
        <begin position="311"/>
        <end position="329"/>
    </location>
</feature>
<protein>
    <submittedName>
        <fullName evidence="8">Fusaric acid resistance protein-like</fullName>
    </submittedName>
</protein>
<feature type="domain" description="Integral membrane bound transporter" evidence="7">
    <location>
        <begin position="227"/>
        <end position="353"/>
    </location>
</feature>
<evidence type="ECO:0000313" key="9">
    <source>
        <dbReference type="Proteomes" id="UP000186132"/>
    </source>
</evidence>
<sequence length="508" mass="52729">MTVVGGPAPRTPGATSDGGRWRADVVSAALTMAAVLTSFGGVYGLSRCVDVPHQDLVLAAVLALTLSRAFGRADHSRLLAAVEVPLVGVAATWAGWLLIDRPWVGQPLLVLALSLGVQARRWGGLVPQAGRLVALPFLALLVTPVPPVPRSPSGGSPAIPVPSASAVWWGAAVGLLAVACAAAAQWCRARLAPAAGPLPASGARRRGRRLDAGTRAALQLLLALGGALVLGHLLFGDRWRWAVVSAYLVLSSARGRGDVVHKAVMRVVGAAAGTVAATLVTAHGLPAGNRWLVVAVFVVMAAAVVVRDRNYAYWAAGVTAMIALLDGYYGEDAARALPERVAAIVVGATLGALSAWFVVPVRSRDVLRSYLARGLAALSDELAPDAAGAARTQGTLRLLRELEPMLRAHRRTVGRGQRPHAVDAVAALHRLAVLPGDERERRVLRRDVTRVRRAIVGRDDPAPDELPPDLAVVHAVLAATRTSRRRTGHGGGDAPAASATGLPSGSAT</sequence>
<dbReference type="Proteomes" id="UP000186132">
    <property type="component" value="Unassembled WGS sequence"/>
</dbReference>
<keyword evidence="4 6" id="KW-0472">Membrane</keyword>
<dbReference type="STRING" id="1206085.SAMN05443575_0130"/>
<accession>A0A1M5C7W0</accession>
<evidence type="ECO:0000313" key="8">
    <source>
        <dbReference type="EMBL" id="SHF50482.1"/>
    </source>
</evidence>
<dbReference type="AlphaFoldDB" id="A0A1M5C7W0"/>
<feature type="transmembrane region" description="Helical" evidence="6">
    <location>
        <begin position="216"/>
        <end position="235"/>
    </location>
</feature>
<evidence type="ECO:0000256" key="3">
    <source>
        <dbReference type="ARBA" id="ARBA00022989"/>
    </source>
</evidence>
<dbReference type="EMBL" id="FQVU01000001">
    <property type="protein sequence ID" value="SHF50482.1"/>
    <property type="molecule type" value="Genomic_DNA"/>
</dbReference>
<feature type="transmembrane region" description="Helical" evidence="6">
    <location>
        <begin position="166"/>
        <end position="184"/>
    </location>
</feature>
<name>A0A1M5C7W0_9ACTN</name>
<dbReference type="InterPro" id="IPR049453">
    <property type="entry name" value="Memb_transporter_dom"/>
</dbReference>
<keyword evidence="9" id="KW-1185">Reference proteome</keyword>
<organism evidence="8 9">
    <name type="scientific">Jatrophihabitans endophyticus</name>
    <dbReference type="NCBI Taxonomy" id="1206085"/>
    <lineage>
        <taxon>Bacteria</taxon>
        <taxon>Bacillati</taxon>
        <taxon>Actinomycetota</taxon>
        <taxon>Actinomycetes</taxon>
        <taxon>Jatrophihabitantales</taxon>
        <taxon>Jatrophihabitantaceae</taxon>
        <taxon>Jatrophihabitans</taxon>
    </lineage>
</organism>
<proteinExistence type="predicted"/>
<dbReference type="RefSeq" id="WP_073384695.1">
    <property type="nucleotide sequence ID" value="NZ_FQVU01000001.1"/>
</dbReference>
<evidence type="ECO:0000256" key="1">
    <source>
        <dbReference type="ARBA" id="ARBA00004141"/>
    </source>
</evidence>
<comment type="subcellular location">
    <subcellularLocation>
        <location evidence="1">Membrane</location>
        <topology evidence="1">Multi-pass membrane protein</topology>
    </subcellularLocation>
</comment>
<dbReference type="Pfam" id="PF13515">
    <property type="entry name" value="FUSC_2"/>
    <property type="match status" value="1"/>
</dbReference>
<reference evidence="8 9" key="1">
    <citation type="submission" date="2016-11" db="EMBL/GenBank/DDBJ databases">
        <authorList>
            <person name="Jaros S."/>
            <person name="Januszkiewicz K."/>
            <person name="Wedrychowicz H."/>
        </authorList>
    </citation>
    <scope>NUCLEOTIDE SEQUENCE [LARGE SCALE GENOMIC DNA]</scope>
    <source>
        <strain evidence="8 9">DSM 45627</strain>
    </source>
</reference>
<evidence type="ECO:0000256" key="4">
    <source>
        <dbReference type="ARBA" id="ARBA00023136"/>
    </source>
</evidence>
<feature type="region of interest" description="Disordered" evidence="5">
    <location>
        <begin position="483"/>
        <end position="508"/>
    </location>
</feature>
<evidence type="ECO:0000256" key="6">
    <source>
        <dbReference type="SAM" id="Phobius"/>
    </source>
</evidence>
<feature type="transmembrane region" description="Helical" evidence="6">
    <location>
        <begin position="341"/>
        <end position="359"/>
    </location>
</feature>
<keyword evidence="2 6" id="KW-0812">Transmembrane</keyword>
<feature type="transmembrane region" description="Helical" evidence="6">
    <location>
        <begin position="78"/>
        <end position="98"/>
    </location>
</feature>
<keyword evidence="3 6" id="KW-1133">Transmembrane helix</keyword>
<dbReference type="GO" id="GO:0016020">
    <property type="term" value="C:membrane"/>
    <property type="evidence" value="ECO:0007669"/>
    <property type="project" value="UniProtKB-SubCell"/>
</dbReference>
<feature type="transmembrane region" description="Helical" evidence="6">
    <location>
        <begin position="25"/>
        <end position="45"/>
    </location>
</feature>
<dbReference type="OrthoDB" id="3214226at2"/>